<dbReference type="GO" id="GO:0005777">
    <property type="term" value="C:peroxisome"/>
    <property type="evidence" value="ECO:0007669"/>
    <property type="project" value="TreeGrafter"/>
</dbReference>
<dbReference type="EMBL" id="AJVK01024160">
    <property type="status" value="NOT_ANNOTATED_CDS"/>
    <property type="molecule type" value="Genomic_DNA"/>
</dbReference>
<dbReference type="GO" id="GO:0080019">
    <property type="term" value="F:alcohol-forming very long-chain fatty acyl-CoA reductase activity"/>
    <property type="evidence" value="ECO:0007669"/>
    <property type="project" value="InterPro"/>
</dbReference>
<evidence type="ECO:0000259" key="12">
    <source>
        <dbReference type="Pfam" id="PF07993"/>
    </source>
</evidence>
<protein>
    <recommendedName>
        <fullName evidence="10">Fatty acyl-CoA reductase</fullName>
        <ecNumber evidence="10">1.2.1.84</ecNumber>
    </recommendedName>
</protein>
<sequence>MDVTTLPTIPQFFAGRDIFITGGSGFMGKALIEKILYCCPGVGKIYILLRPKKNRGIAERLALLKEESVFERVRRDKAEQLDKLIPVAGDVSVLQMGISEDDVRAMENVSIVFHVAASVRFDDPLKDAILMNARGTREVCRFAEKLQHLKVMMHVSTSYCNPDWHDIEEKIYPPYADWEKAIKIAETYDKELLDILAPKYTSFQPNTYTFTKSLAEQIINDFKEKLPVIIFRPSIVISAVSEPMPGWIDNFNGPVGLLVGCGLGINRTLYSNPDNVADYTPVDIAVRAMLSAVWKRGTQEPLDLLPIYNCSTSDVRPTTFNEVVNLGKDLSPQWPFDQTLWAPGGSVTNWKAYNYVKVILLHVLPAIIIDTALKLSGKKPFILRLQRRIYQANQALAYFVLNTWTFQNKNLYSLNEGLQDCDLKAFQFNYEINTDVRNYFSMAILGTRRYLMHEKDEDLPKARLRFQRMRILDRVLKSIVYSCFAYFLIVRLDIIPLLLRLTNKNVAQYMN</sequence>
<dbReference type="PANTHER" id="PTHR11011">
    <property type="entry name" value="MALE STERILITY PROTEIN 2-RELATED"/>
    <property type="match status" value="1"/>
</dbReference>
<dbReference type="CDD" id="cd09071">
    <property type="entry name" value="FAR_C"/>
    <property type="match status" value="1"/>
</dbReference>
<keyword evidence="8 10" id="KW-0472">Membrane</keyword>
<dbReference type="PANTHER" id="PTHR11011:SF24">
    <property type="entry name" value="FATTY ACYL-COA REDUCTASE"/>
    <property type="match status" value="1"/>
</dbReference>
<feature type="transmembrane region" description="Helical" evidence="10">
    <location>
        <begin position="479"/>
        <end position="499"/>
    </location>
</feature>
<keyword evidence="10" id="KW-0560">Oxidoreductase</keyword>
<dbReference type="KEGG" id="ppap:129806480"/>
<evidence type="ECO:0000256" key="4">
    <source>
        <dbReference type="ARBA" id="ARBA00022692"/>
    </source>
</evidence>
<comment type="similarity">
    <text evidence="2 10">Belongs to the fatty acyl-CoA reductase family.</text>
</comment>
<evidence type="ECO:0000256" key="7">
    <source>
        <dbReference type="ARBA" id="ARBA00023098"/>
    </source>
</evidence>
<evidence type="ECO:0000256" key="10">
    <source>
        <dbReference type="RuleBase" id="RU363097"/>
    </source>
</evidence>
<evidence type="ECO:0000256" key="8">
    <source>
        <dbReference type="ARBA" id="ARBA00023136"/>
    </source>
</evidence>
<dbReference type="VEuPathDB" id="VectorBase:PPAI002214"/>
<name>A0A1B0D476_PHLPP</name>
<dbReference type="SUPFAM" id="SSF51735">
    <property type="entry name" value="NAD(P)-binding Rossmann-fold domains"/>
    <property type="match status" value="1"/>
</dbReference>
<evidence type="ECO:0000256" key="9">
    <source>
        <dbReference type="ARBA" id="ARBA00052530"/>
    </source>
</evidence>
<dbReference type="GeneID" id="129806480"/>
<comment type="function">
    <text evidence="10">Catalyzes the reduction of fatty acyl-CoA to fatty alcohols.</text>
</comment>
<dbReference type="InterPro" id="IPR036291">
    <property type="entry name" value="NAD(P)-bd_dom_sf"/>
</dbReference>
<dbReference type="Proteomes" id="UP000092462">
    <property type="component" value="Unassembled WGS sequence"/>
</dbReference>
<keyword evidence="4 10" id="KW-0812">Transmembrane</keyword>
<keyword evidence="5 10" id="KW-0521">NADP</keyword>
<dbReference type="GO" id="GO:0102965">
    <property type="term" value="F:alcohol-forming long-chain fatty acyl-CoA reductase activity"/>
    <property type="evidence" value="ECO:0007669"/>
    <property type="project" value="UniProtKB-EC"/>
</dbReference>
<comment type="catalytic activity">
    <reaction evidence="9 10">
        <text>a long-chain fatty acyl-CoA + 2 NADPH + 2 H(+) = a long-chain primary fatty alcohol + 2 NADP(+) + CoA</text>
        <dbReference type="Rhea" id="RHEA:52716"/>
        <dbReference type="ChEBI" id="CHEBI:15378"/>
        <dbReference type="ChEBI" id="CHEBI:57287"/>
        <dbReference type="ChEBI" id="CHEBI:57783"/>
        <dbReference type="ChEBI" id="CHEBI:58349"/>
        <dbReference type="ChEBI" id="CHEBI:77396"/>
        <dbReference type="ChEBI" id="CHEBI:83139"/>
        <dbReference type="EC" id="1.2.1.84"/>
    </reaction>
</comment>
<comment type="subcellular location">
    <subcellularLocation>
        <location evidence="1">Membrane</location>
        <topology evidence="1">Multi-pass membrane protein</topology>
    </subcellularLocation>
</comment>
<dbReference type="VEuPathDB" id="VectorBase:PPAPM1_006366"/>
<evidence type="ECO:0000256" key="6">
    <source>
        <dbReference type="ARBA" id="ARBA00022989"/>
    </source>
</evidence>
<dbReference type="AlphaFoldDB" id="A0A1B0D476"/>
<dbReference type="InterPro" id="IPR033640">
    <property type="entry name" value="FAR_C"/>
</dbReference>
<dbReference type="Pfam" id="PF07993">
    <property type="entry name" value="NAD_binding_4"/>
    <property type="match status" value="1"/>
</dbReference>
<dbReference type="InterPro" id="IPR026055">
    <property type="entry name" value="FAR"/>
</dbReference>
<keyword evidence="14" id="KW-1185">Reference proteome</keyword>
<evidence type="ECO:0000259" key="11">
    <source>
        <dbReference type="Pfam" id="PF03015"/>
    </source>
</evidence>
<feature type="domain" description="Fatty acyl-CoA reductase C-terminal" evidence="11">
    <location>
        <begin position="361"/>
        <end position="454"/>
    </location>
</feature>
<dbReference type="GO" id="GO:0035336">
    <property type="term" value="P:long-chain fatty-acyl-CoA metabolic process"/>
    <property type="evidence" value="ECO:0007669"/>
    <property type="project" value="TreeGrafter"/>
</dbReference>
<evidence type="ECO:0000256" key="2">
    <source>
        <dbReference type="ARBA" id="ARBA00005928"/>
    </source>
</evidence>
<organism evidence="13 14">
    <name type="scientific">Phlebotomus papatasi</name>
    <name type="common">Sandfly</name>
    <dbReference type="NCBI Taxonomy" id="29031"/>
    <lineage>
        <taxon>Eukaryota</taxon>
        <taxon>Metazoa</taxon>
        <taxon>Ecdysozoa</taxon>
        <taxon>Arthropoda</taxon>
        <taxon>Hexapoda</taxon>
        <taxon>Insecta</taxon>
        <taxon>Pterygota</taxon>
        <taxon>Neoptera</taxon>
        <taxon>Endopterygota</taxon>
        <taxon>Diptera</taxon>
        <taxon>Nematocera</taxon>
        <taxon>Psychodoidea</taxon>
        <taxon>Psychodidae</taxon>
        <taxon>Phlebotomus</taxon>
        <taxon>Phlebotomus</taxon>
    </lineage>
</organism>
<keyword evidence="7 10" id="KW-0443">Lipid metabolism</keyword>
<dbReference type="EC" id="1.2.1.84" evidence="10"/>
<keyword evidence="3 10" id="KW-0444">Lipid biosynthesis</keyword>
<feature type="domain" description="Thioester reductase (TE)" evidence="12">
    <location>
        <begin position="20"/>
        <end position="289"/>
    </location>
</feature>
<evidence type="ECO:0000256" key="3">
    <source>
        <dbReference type="ARBA" id="ARBA00022516"/>
    </source>
</evidence>
<dbReference type="GO" id="GO:0016020">
    <property type="term" value="C:membrane"/>
    <property type="evidence" value="ECO:0007669"/>
    <property type="project" value="UniProtKB-SubCell"/>
</dbReference>
<proteinExistence type="inferred from homology"/>
<evidence type="ECO:0000313" key="14">
    <source>
        <dbReference type="Proteomes" id="UP000092462"/>
    </source>
</evidence>
<dbReference type="InterPro" id="IPR013120">
    <property type="entry name" value="FAR_NAD-bd"/>
</dbReference>
<accession>A0A1B0D476</accession>
<evidence type="ECO:0000256" key="1">
    <source>
        <dbReference type="ARBA" id="ARBA00004141"/>
    </source>
</evidence>
<dbReference type="Pfam" id="PF03015">
    <property type="entry name" value="Sterile"/>
    <property type="match status" value="1"/>
</dbReference>
<reference evidence="13" key="1">
    <citation type="submission" date="2022-08" db="UniProtKB">
        <authorList>
            <consortium name="EnsemblMetazoa"/>
        </authorList>
    </citation>
    <scope>IDENTIFICATION</scope>
    <source>
        <strain evidence="13">Israel</strain>
    </source>
</reference>
<dbReference type="Gene3D" id="3.40.50.720">
    <property type="entry name" value="NAD(P)-binding Rossmann-like Domain"/>
    <property type="match status" value="1"/>
</dbReference>
<dbReference type="OrthoDB" id="429813at2759"/>
<evidence type="ECO:0000256" key="5">
    <source>
        <dbReference type="ARBA" id="ARBA00022857"/>
    </source>
</evidence>
<keyword evidence="6 10" id="KW-1133">Transmembrane helix</keyword>
<dbReference type="EnsemblMetazoa" id="PPAI002214-RA">
    <property type="protein sequence ID" value="PPAI002214-PA"/>
    <property type="gene ID" value="PPAI002214"/>
</dbReference>
<dbReference type="FunFam" id="3.40.50.720:FF:000143">
    <property type="entry name" value="Fatty acyl-CoA reductase"/>
    <property type="match status" value="1"/>
</dbReference>
<dbReference type="CDD" id="cd05236">
    <property type="entry name" value="FAR-N_SDR_e"/>
    <property type="match status" value="1"/>
</dbReference>
<dbReference type="RefSeq" id="XP_055711091.1">
    <property type="nucleotide sequence ID" value="XM_055855116.1"/>
</dbReference>
<evidence type="ECO:0000313" key="13">
    <source>
        <dbReference type="EnsemblMetazoa" id="PPAI002214-PA"/>
    </source>
</evidence>